<keyword evidence="2" id="KW-1185">Reference proteome</keyword>
<organism evidence="1 2">
    <name type="scientific">Nostoc sphaeroides CCNUC1</name>
    <dbReference type="NCBI Taxonomy" id="2653204"/>
    <lineage>
        <taxon>Bacteria</taxon>
        <taxon>Bacillati</taxon>
        <taxon>Cyanobacteriota</taxon>
        <taxon>Cyanophyceae</taxon>
        <taxon>Nostocales</taxon>
        <taxon>Nostocaceae</taxon>
        <taxon>Nostoc</taxon>
    </lineage>
</organism>
<name>A0A5P8WC76_9NOSO</name>
<dbReference type="Proteomes" id="UP000326678">
    <property type="component" value="Chromosome Gxm2"/>
</dbReference>
<dbReference type="EMBL" id="CP045227">
    <property type="protein sequence ID" value="QFS50152.1"/>
    <property type="molecule type" value="Genomic_DNA"/>
</dbReference>
<proteinExistence type="predicted"/>
<reference evidence="1 2" key="1">
    <citation type="submission" date="2019-10" db="EMBL/GenBank/DDBJ databases">
        <title>Genomic and transcriptomic insights into the perfect genentic adaptation of a filamentous nitrogen-fixing cyanobacterium to rice fields.</title>
        <authorList>
            <person name="Chen Z."/>
        </authorList>
    </citation>
    <scope>NUCLEOTIDE SEQUENCE [LARGE SCALE GENOMIC DNA]</scope>
    <source>
        <strain evidence="1">CCNUC1</strain>
    </source>
</reference>
<protein>
    <submittedName>
        <fullName evidence="1">Uncharacterized protein</fullName>
    </submittedName>
</protein>
<gene>
    <name evidence="1" type="ORF">GXM_07646</name>
</gene>
<evidence type="ECO:0000313" key="2">
    <source>
        <dbReference type="Proteomes" id="UP000326678"/>
    </source>
</evidence>
<evidence type="ECO:0000313" key="1">
    <source>
        <dbReference type="EMBL" id="QFS50152.1"/>
    </source>
</evidence>
<dbReference type="KEGG" id="nsh:GXM_07646"/>
<accession>A0A5P8WC76</accession>
<dbReference type="AlphaFoldDB" id="A0A5P8WC76"/>
<sequence length="38" mass="4308">MGFGSMRLIGSSNQHLRFLLAIARRNGKTRVTTPYPFL</sequence>